<evidence type="ECO:0008006" key="4">
    <source>
        <dbReference type="Google" id="ProtNLM"/>
    </source>
</evidence>
<evidence type="ECO:0000313" key="2">
    <source>
        <dbReference type="EMBL" id="SPJ25107.1"/>
    </source>
</evidence>
<feature type="compositionally biased region" description="Polar residues" evidence="1">
    <location>
        <begin position="164"/>
        <end position="175"/>
    </location>
</feature>
<dbReference type="OrthoDB" id="7875016at2"/>
<name>A0A2R8BY41_9RHOB</name>
<protein>
    <recommendedName>
        <fullName evidence="4">Phasin domain-containing protein</fullName>
    </recommendedName>
</protein>
<accession>A0A2R8BY41</accession>
<dbReference type="AlphaFoldDB" id="A0A2R8BY41"/>
<dbReference type="Proteomes" id="UP000244912">
    <property type="component" value="Unassembled WGS sequence"/>
</dbReference>
<evidence type="ECO:0000256" key="1">
    <source>
        <dbReference type="SAM" id="MobiDB-lite"/>
    </source>
</evidence>
<dbReference type="RefSeq" id="WP_108894916.1">
    <property type="nucleotide sequence ID" value="NZ_ONZF01000007.1"/>
</dbReference>
<dbReference type="EMBL" id="ONZF01000007">
    <property type="protein sequence ID" value="SPJ25107.1"/>
    <property type="molecule type" value="Genomic_DNA"/>
</dbReference>
<reference evidence="2 3" key="1">
    <citation type="submission" date="2018-03" db="EMBL/GenBank/DDBJ databases">
        <authorList>
            <person name="Keele B.F."/>
        </authorList>
    </citation>
    <scope>NUCLEOTIDE SEQUENCE [LARGE SCALE GENOMIC DNA]</scope>
    <source>
        <strain evidence="2 3">CECT 8504</strain>
    </source>
</reference>
<evidence type="ECO:0000313" key="3">
    <source>
        <dbReference type="Proteomes" id="UP000244912"/>
    </source>
</evidence>
<organism evidence="2 3">
    <name type="scientific">Palleronia abyssalis</name>
    <dbReference type="NCBI Taxonomy" id="1501240"/>
    <lineage>
        <taxon>Bacteria</taxon>
        <taxon>Pseudomonadati</taxon>
        <taxon>Pseudomonadota</taxon>
        <taxon>Alphaproteobacteria</taxon>
        <taxon>Rhodobacterales</taxon>
        <taxon>Roseobacteraceae</taxon>
        <taxon>Palleronia</taxon>
    </lineage>
</organism>
<sequence length="175" mass="18570">MFPTPTEAPALPKQRACTESLRQVSEMQQGMVSTTLDAAMRATDIMADSAQVMFGNLRDLTAFHDDATDYSRAYGDFYQRQMELASHTAQALMDVSRSAGAEVSQTTADTGEEVARDTPEVASSAIDRAQSTVASTATEMTTVASIPITPRETGFGRPAGSGGTSSFQKDATNKG</sequence>
<gene>
    <name evidence="2" type="ORF">PAA8504_02953</name>
</gene>
<proteinExistence type="predicted"/>
<feature type="compositionally biased region" description="Polar residues" evidence="1">
    <location>
        <begin position="129"/>
        <end position="144"/>
    </location>
</feature>
<keyword evidence="3" id="KW-1185">Reference proteome</keyword>
<feature type="region of interest" description="Disordered" evidence="1">
    <location>
        <begin position="105"/>
        <end position="175"/>
    </location>
</feature>